<comment type="subcellular location">
    <subcellularLocation>
        <location evidence="1">Cell membrane</location>
        <topology evidence="1">Multi-pass membrane protein</topology>
    </subcellularLocation>
</comment>
<keyword evidence="5 7" id="KW-1133">Transmembrane helix</keyword>
<dbReference type="InterPro" id="IPR023408">
    <property type="entry name" value="MscS_beta-dom_sf"/>
</dbReference>
<dbReference type="InterPro" id="IPR008910">
    <property type="entry name" value="MSC_TM_helix"/>
</dbReference>
<feature type="domain" description="Mechanosensitive ion channel MscS" evidence="8">
    <location>
        <begin position="104"/>
        <end position="168"/>
    </location>
</feature>
<dbReference type="Gene3D" id="2.30.30.60">
    <property type="match status" value="1"/>
</dbReference>
<gene>
    <name evidence="10" type="ORF">AUJ66_07070</name>
</gene>
<dbReference type="InterPro" id="IPR010920">
    <property type="entry name" value="LSM_dom_sf"/>
</dbReference>
<dbReference type="Pfam" id="PF00924">
    <property type="entry name" value="MS_channel_2nd"/>
    <property type="match status" value="1"/>
</dbReference>
<dbReference type="STRING" id="1817893.AUJ66_07070"/>
<dbReference type="SUPFAM" id="SSF82861">
    <property type="entry name" value="Mechanosensitive channel protein MscS (YggB), transmembrane region"/>
    <property type="match status" value="1"/>
</dbReference>
<evidence type="ECO:0000313" key="10">
    <source>
        <dbReference type="EMBL" id="OIN96190.1"/>
    </source>
</evidence>
<evidence type="ECO:0000259" key="8">
    <source>
        <dbReference type="Pfam" id="PF00924"/>
    </source>
</evidence>
<keyword evidence="4 7" id="KW-0812">Transmembrane</keyword>
<evidence type="ECO:0000256" key="6">
    <source>
        <dbReference type="ARBA" id="ARBA00023136"/>
    </source>
</evidence>
<evidence type="ECO:0000256" key="7">
    <source>
        <dbReference type="SAM" id="Phobius"/>
    </source>
</evidence>
<proteinExistence type="inferred from homology"/>
<evidence type="ECO:0000256" key="4">
    <source>
        <dbReference type="ARBA" id="ARBA00022692"/>
    </source>
</evidence>
<dbReference type="Gene3D" id="3.30.70.100">
    <property type="match status" value="1"/>
</dbReference>
<comment type="caution">
    <text evidence="10">The sequence shown here is derived from an EMBL/GenBank/DDBJ whole genome shotgun (WGS) entry which is preliminary data.</text>
</comment>
<dbReference type="InterPro" id="IPR006685">
    <property type="entry name" value="MscS_channel_2nd"/>
</dbReference>
<feature type="transmembrane region" description="Helical" evidence="7">
    <location>
        <begin position="82"/>
        <end position="104"/>
    </location>
</feature>
<dbReference type="InterPro" id="IPR045275">
    <property type="entry name" value="MscS_archaea/bacteria_type"/>
</dbReference>
<dbReference type="PANTHER" id="PTHR30221">
    <property type="entry name" value="SMALL-CONDUCTANCE MECHANOSENSITIVE CHANNEL"/>
    <property type="match status" value="1"/>
</dbReference>
<comment type="similarity">
    <text evidence="2">Belongs to the MscS (TC 1.A.23) family.</text>
</comment>
<dbReference type="GO" id="GO:0008381">
    <property type="term" value="F:mechanosensitive monoatomic ion channel activity"/>
    <property type="evidence" value="ECO:0007669"/>
    <property type="project" value="InterPro"/>
</dbReference>
<dbReference type="GO" id="GO:0005886">
    <property type="term" value="C:plasma membrane"/>
    <property type="evidence" value="ECO:0007669"/>
    <property type="project" value="UniProtKB-SubCell"/>
</dbReference>
<dbReference type="PANTHER" id="PTHR30221:SF1">
    <property type="entry name" value="SMALL-CONDUCTANCE MECHANOSENSITIVE CHANNEL"/>
    <property type="match status" value="1"/>
</dbReference>
<keyword evidence="3" id="KW-1003">Cell membrane</keyword>
<dbReference type="EMBL" id="MNUO01000108">
    <property type="protein sequence ID" value="OIN96190.1"/>
    <property type="molecule type" value="Genomic_DNA"/>
</dbReference>
<dbReference type="Proteomes" id="UP000182278">
    <property type="component" value="Unassembled WGS sequence"/>
</dbReference>
<evidence type="ECO:0000256" key="2">
    <source>
        <dbReference type="ARBA" id="ARBA00008017"/>
    </source>
</evidence>
<feature type="domain" description="Mechanosensitive ion channel MscS C-terminal" evidence="9">
    <location>
        <begin position="177"/>
        <end position="249"/>
    </location>
</feature>
<feature type="transmembrane region" description="Helical" evidence="7">
    <location>
        <begin position="20"/>
        <end position="45"/>
    </location>
</feature>
<evidence type="ECO:0000313" key="11">
    <source>
        <dbReference type="Proteomes" id="UP000182278"/>
    </source>
</evidence>
<dbReference type="Pfam" id="PF05552">
    <property type="entry name" value="MS_channel_1st_1"/>
    <property type="match status" value="1"/>
</dbReference>
<dbReference type="SUPFAM" id="SSF82689">
    <property type="entry name" value="Mechanosensitive channel protein MscS (YggB), C-terminal domain"/>
    <property type="match status" value="1"/>
</dbReference>
<keyword evidence="6 7" id="KW-0472">Membrane</keyword>
<sequence length="253" mass="27744">MNEDMAGEVTGRLAEYGQRIISTLVIILVGILAARFLTMFIDNILKRTKMPATTRGFVNTLIYIAIIVMTVIMALTPFEIDIGPLVVGLAIIGFIVGLAIQGALSNFAAGIMILAQRPFHVGDFVDVAGEIGEVKEITMTSTVIDTPENVKVVFPNAKVLAGEIKNYSAHKIRRIIIPIEVDRSVKIDDLIESINAILSTQEKILKDPPPSVKICGISSSKVNLNIKVWCDADEVEEVSHCILYKIKKEQEKI</sequence>
<dbReference type="InterPro" id="IPR011014">
    <property type="entry name" value="MscS_channel_TM-2"/>
</dbReference>
<reference evidence="10 11" key="1">
    <citation type="journal article" date="2016" name="Environ. Microbiol.">
        <title>Genomic resolution of a cold subsurface aquifer community provides metabolic insights for novel microbes adapted to high CO concentrations.</title>
        <authorList>
            <person name="Probst A.J."/>
            <person name="Castelle C.J."/>
            <person name="Singh A."/>
            <person name="Brown C.T."/>
            <person name="Anantharaman K."/>
            <person name="Sharon I."/>
            <person name="Hug L.A."/>
            <person name="Burstein D."/>
            <person name="Emerson J.B."/>
            <person name="Thomas B.C."/>
            <person name="Banfield J.F."/>
        </authorList>
    </citation>
    <scope>NUCLEOTIDE SEQUENCE [LARGE SCALE GENOMIC DNA]</scope>
    <source>
        <strain evidence="10">CG1_02_38_46</strain>
    </source>
</reference>
<dbReference type="AlphaFoldDB" id="A0A1J4SDL9"/>
<evidence type="ECO:0000256" key="3">
    <source>
        <dbReference type="ARBA" id="ARBA00022475"/>
    </source>
</evidence>
<evidence type="ECO:0000259" key="9">
    <source>
        <dbReference type="Pfam" id="PF21082"/>
    </source>
</evidence>
<organism evidence="10 11">
    <name type="scientific">Candidatus Desantisbacteria bacterium CG1_02_38_46</name>
    <dbReference type="NCBI Taxonomy" id="1817893"/>
    <lineage>
        <taxon>Bacteria</taxon>
        <taxon>Candidatus Desantisiibacteriota</taxon>
    </lineage>
</organism>
<accession>A0A1J4SDL9</accession>
<dbReference type="Pfam" id="PF21082">
    <property type="entry name" value="MS_channel_3rd"/>
    <property type="match status" value="1"/>
</dbReference>
<dbReference type="InterPro" id="IPR011066">
    <property type="entry name" value="MscS_channel_C_sf"/>
</dbReference>
<evidence type="ECO:0000256" key="1">
    <source>
        <dbReference type="ARBA" id="ARBA00004651"/>
    </source>
</evidence>
<evidence type="ECO:0000256" key="5">
    <source>
        <dbReference type="ARBA" id="ARBA00022989"/>
    </source>
</evidence>
<dbReference type="Gene3D" id="1.10.287.1260">
    <property type="match status" value="1"/>
</dbReference>
<dbReference type="SUPFAM" id="SSF50182">
    <property type="entry name" value="Sm-like ribonucleoproteins"/>
    <property type="match status" value="1"/>
</dbReference>
<name>A0A1J4SDL9_9BACT</name>
<feature type="transmembrane region" description="Helical" evidence="7">
    <location>
        <begin position="57"/>
        <end position="76"/>
    </location>
</feature>
<dbReference type="InterPro" id="IPR049278">
    <property type="entry name" value="MS_channel_C"/>
</dbReference>
<evidence type="ECO:0008006" key="12">
    <source>
        <dbReference type="Google" id="ProtNLM"/>
    </source>
</evidence>
<protein>
    <recommendedName>
        <fullName evidence="12">Mechanosensitive ion channel protein MscS</fullName>
    </recommendedName>
</protein>